<evidence type="ECO:0000313" key="2">
    <source>
        <dbReference type="EMBL" id="KAF0702341.1"/>
    </source>
</evidence>
<dbReference type="Pfam" id="PF12017">
    <property type="entry name" value="Tnp_P_element"/>
    <property type="match status" value="1"/>
</dbReference>
<evidence type="ECO:0000259" key="1">
    <source>
        <dbReference type="Pfam" id="PF12017"/>
    </source>
</evidence>
<comment type="caution">
    <text evidence="2">The sequence shown here is derived from an EMBL/GenBank/DDBJ whole genome shotgun (WGS) entry which is preliminary data.</text>
</comment>
<dbReference type="Proteomes" id="UP000478052">
    <property type="component" value="Unassembled WGS sequence"/>
</dbReference>
<gene>
    <name evidence="2" type="ORF">FWK35_00031412</name>
</gene>
<accession>A0A6G0VMV8</accession>
<dbReference type="OrthoDB" id="6159136at2759"/>
<proteinExistence type="predicted"/>
<feature type="domain" description="THAP9-like helix-turn-helix" evidence="1">
    <location>
        <begin position="4"/>
        <end position="32"/>
    </location>
</feature>
<name>A0A6G0VMV8_APHCR</name>
<evidence type="ECO:0000313" key="3">
    <source>
        <dbReference type="Proteomes" id="UP000478052"/>
    </source>
</evidence>
<sequence length="59" mass="6914">MVLALTIYFYGPRAYTFLKTILQLPSPRTLRRITKRIQVVPAMDYKINNLKNDAKECIL</sequence>
<organism evidence="2 3">
    <name type="scientific">Aphis craccivora</name>
    <name type="common">Cowpea aphid</name>
    <dbReference type="NCBI Taxonomy" id="307492"/>
    <lineage>
        <taxon>Eukaryota</taxon>
        <taxon>Metazoa</taxon>
        <taxon>Ecdysozoa</taxon>
        <taxon>Arthropoda</taxon>
        <taxon>Hexapoda</taxon>
        <taxon>Insecta</taxon>
        <taxon>Pterygota</taxon>
        <taxon>Neoptera</taxon>
        <taxon>Paraneoptera</taxon>
        <taxon>Hemiptera</taxon>
        <taxon>Sternorrhyncha</taxon>
        <taxon>Aphidomorpha</taxon>
        <taxon>Aphidoidea</taxon>
        <taxon>Aphididae</taxon>
        <taxon>Aphidini</taxon>
        <taxon>Aphis</taxon>
        <taxon>Aphis</taxon>
    </lineage>
</organism>
<dbReference type="InterPro" id="IPR021896">
    <property type="entry name" value="THAP9-like_HTH"/>
</dbReference>
<reference evidence="2 3" key="1">
    <citation type="submission" date="2019-08" db="EMBL/GenBank/DDBJ databases">
        <title>Whole genome of Aphis craccivora.</title>
        <authorList>
            <person name="Voronova N.V."/>
            <person name="Shulinski R.S."/>
            <person name="Bandarenka Y.V."/>
            <person name="Zhorov D.G."/>
            <person name="Warner D."/>
        </authorList>
    </citation>
    <scope>NUCLEOTIDE SEQUENCE [LARGE SCALE GENOMIC DNA]</scope>
    <source>
        <strain evidence="2">180601</strain>
        <tissue evidence="2">Whole Body</tissue>
    </source>
</reference>
<protein>
    <submittedName>
        <fullName evidence="2">THAP domain-containing protein 9</fullName>
    </submittedName>
</protein>
<dbReference type="AlphaFoldDB" id="A0A6G0VMV8"/>
<keyword evidence="3" id="KW-1185">Reference proteome</keyword>
<dbReference type="EMBL" id="VUJU01014313">
    <property type="protein sequence ID" value="KAF0702341.1"/>
    <property type="molecule type" value="Genomic_DNA"/>
</dbReference>